<gene>
    <name evidence="2" type="primary">Hypp4541</name>
    <name evidence="2" type="ORF">BLAG_LOCUS23162</name>
</gene>
<dbReference type="OrthoDB" id="9994263at2759"/>
<evidence type="ECO:0000256" key="1">
    <source>
        <dbReference type="SAM" id="MobiDB-lite"/>
    </source>
</evidence>
<dbReference type="Proteomes" id="UP000838412">
    <property type="component" value="Chromosome 8"/>
</dbReference>
<feature type="compositionally biased region" description="Acidic residues" evidence="1">
    <location>
        <begin position="180"/>
        <end position="192"/>
    </location>
</feature>
<accession>A0A8K0AA36</accession>
<feature type="region of interest" description="Disordered" evidence="1">
    <location>
        <begin position="169"/>
        <end position="221"/>
    </location>
</feature>
<dbReference type="AlphaFoldDB" id="A0A8K0AA36"/>
<keyword evidence="3" id="KW-1185">Reference proteome</keyword>
<dbReference type="EMBL" id="OV696693">
    <property type="protein sequence ID" value="CAH1271045.1"/>
    <property type="molecule type" value="Genomic_DNA"/>
</dbReference>
<reference evidence="2" key="1">
    <citation type="submission" date="2022-01" db="EMBL/GenBank/DDBJ databases">
        <authorList>
            <person name="Braso-Vives M."/>
        </authorList>
    </citation>
    <scope>NUCLEOTIDE SEQUENCE</scope>
</reference>
<proteinExistence type="predicted"/>
<evidence type="ECO:0000313" key="2">
    <source>
        <dbReference type="EMBL" id="CAH1271045.1"/>
    </source>
</evidence>
<name>A0A8K0AA36_BRALA</name>
<organism evidence="2 3">
    <name type="scientific">Branchiostoma lanceolatum</name>
    <name type="common">Common lancelet</name>
    <name type="synonym">Amphioxus lanceolatum</name>
    <dbReference type="NCBI Taxonomy" id="7740"/>
    <lineage>
        <taxon>Eukaryota</taxon>
        <taxon>Metazoa</taxon>
        <taxon>Chordata</taxon>
        <taxon>Cephalochordata</taxon>
        <taxon>Leptocardii</taxon>
        <taxon>Amphioxiformes</taxon>
        <taxon>Branchiostomatidae</taxon>
        <taxon>Branchiostoma</taxon>
    </lineage>
</organism>
<sequence length="373" mass="41934">MATGSEATDVPRKISPQALWQWENTKRRTGFLAFMGVCPTADGETVQGLYEEVERMAEEFVDNISVDPVAWRGGERLNKRHFGAVVQALAASPHGLLRPQHILQYFRNRYPHLWRQTGGTATTAAVVKAIHVVLSSRKFLQVEADVDPVTSDRRVVFFAIDYQSYPDAPAPGTVLRTPQDEDDSPPDDDENIETPARGRCSTDNLLSIESSTHSKTPKKVHLARSILRRALEESNGQSQNVVPHGNIKRRWQQKEVQLSPRKRTCGTNPHEEADPNTPTCSVDGIVSTKDGDNNNSSRWQEYWDRCLDQEVPTYAFDLVGYVCEERLSRGFFPRVVNVFPRNLLLTAEQAVMECLAVTNVEPPGDLFDKHTQP</sequence>
<feature type="region of interest" description="Disordered" evidence="1">
    <location>
        <begin position="249"/>
        <end position="293"/>
    </location>
</feature>
<protein>
    <submittedName>
        <fullName evidence="2">Hypp4541 protein</fullName>
    </submittedName>
</protein>
<feature type="compositionally biased region" description="Polar residues" evidence="1">
    <location>
        <begin position="201"/>
        <end position="214"/>
    </location>
</feature>
<evidence type="ECO:0000313" key="3">
    <source>
        <dbReference type="Proteomes" id="UP000838412"/>
    </source>
</evidence>